<evidence type="ECO:0000256" key="1">
    <source>
        <dbReference type="ARBA" id="ARBA00004496"/>
    </source>
</evidence>
<keyword evidence="5 8" id="KW-0175">Coiled coil</keyword>
<dbReference type="InterPro" id="IPR019933">
    <property type="entry name" value="DivIVA_domain"/>
</dbReference>
<feature type="compositionally biased region" description="Basic and acidic residues" evidence="9">
    <location>
        <begin position="140"/>
        <end position="160"/>
    </location>
</feature>
<dbReference type="Pfam" id="PF05103">
    <property type="entry name" value="DivIVA"/>
    <property type="match status" value="1"/>
</dbReference>
<evidence type="ECO:0000256" key="4">
    <source>
        <dbReference type="ARBA" id="ARBA00022618"/>
    </source>
</evidence>
<protein>
    <recommendedName>
        <fullName evidence="2">Cell wall synthesis protein Wag31</fullName>
    </recommendedName>
    <alternativeName>
        <fullName evidence="7">Antigen 84</fullName>
    </alternativeName>
</protein>
<dbReference type="RefSeq" id="WP_129234089.1">
    <property type="nucleotide sequence ID" value="NZ_SDPL01000078.1"/>
</dbReference>
<reference evidence="10 11" key="1">
    <citation type="submission" date="2019-01" db="EMBL/GenBank/DDBJ databases">
        <authorList>
            <person name="Li J."/>
        </authorList>
    </citation>
    <scope>NUCLEOTIDE SEQUENCE [LARGE SCALE GENOMIC DNA]</scope>
    <source>
        <strain evidence="10 11">CGMCC 4.7180</strain>
    </source>
</reference>
<evidence type="ECO:0000313" key="10">
    <source>
        <dbReference type="EMBL" id="RXZ48508.1"/>
    </source>
</evidence>
<dbReference type="Proteomes" id="UP000292881">
    <property type="component" value="Unassembled WGS sequence"/>
</dbReference>
<dbReference type="GO" id="GO:0005737">
    <property type="term" value="C:cytoplasm"/>
    <property type="evidence" value="ECO:0007669"/>
    <property type="project" value="UniProtKB-SubCell"/>
</dbReference>
<feature type="coiled-coil region" evidence="8">
    <location>
        <begin position="17"/>
        <end position="58"/>
    </location>
</feature>
<comment type="subcellular location">
    <subcellularLocation>
        <location evidence="1">Cytoplasm</location>
    </subcellularLocation>
</comment>
<dbReference type="AlphaFoldDB" id="A0A4Q2JR26"/>
<dbReference type="OrthoDB" id="3209732at2"/>
<evidence type="ECO:0000256" key="3">
    <source>
        <dbReference type="ARBA" id="ARBA00022490"/>
    </source>
</evidence>
<dbReference type="PANTHER" id="PTHR35794">
    <property type="entry name" value="CELL DIVISION PROTEIN DIVIVA"/>
    <property type="match status" value="1"/>
</dbReference>
<comment type="caution">
    <text evidence="10">The sequence shown here is derived from an EMBL/GenBank/DDBJ whole genome shotgun (WGS) entry which is preliminary data.</text>
</comment>
<evidence type="ECO:0000256" key="7">
    <source>
        <dbReference type="ARBA" id="ARBA00031737"/>
    </source>
</evidence>
<dbReference type="EMBL" id="SDPL01000078">
    <property type="protein sequence ID" value="RXZ48508.1"/>
    <property type="molecule type" value="Genomic_DNA"/>
</dbReference>
<sequence>MAVEETEFTQVFRGYDKDEVDRSINQLRREIISANNASSDAQKENKRLLARIEELTAELEEVGSPTFSGLGTKLENTLRVAEEQSTRLIAQADIDAEKLRRAAEDESHLMRSDAHELAERTLSEARAQANRLLENARAEADDMVARAHESSEQVRDDANRDAASIRGTASTEAAEVRATAKREA</sequence>
<accession>A0A4Q2JR26</accession>
<keyword evidence="3" id="KW-0963">Cytoplasm</keyword>
<feature type="region of interest" description="Disordered" evidence="9">
    <location>
        <begin position="140"/>
        <end position="184"/>
    </location>
</feature>
<keyword evidence="11" id="KW-1185">Reference proteome</keyword>
<dbReference type="InterPro" id="IPR007793">
    <property type="entry name" value="DivIVA_fam"/>
</dbReference>
<dbReference type="GO" id="GO:0051301">
    <property type="term" value="P:cell division"/>
    <property type="evidence" value="ECO:0007669"/>
    <property type="project" value="UniProtKB-KW"/>
</dbReference>
<proteinExistence type="predicted"/>
<evidence type="ECO:0000256" key="6">
    <source>
        <dbReference type="ARBA" id="ARBA00023306"/>
    </source>
</evidence>
<evidence type="ECO:0000256" key="9">
    <source>
        <dbReference type="SAM" id="MobiDB-lite"/>
    </source>
</evidence>
<keyword evidence="4" id="KW-0132">Cell division</keyword>
<dbReference type="PANTHER" id="PTHR35794:SF1">
    <property type="entry name" value="CELL CYCLE PROTEIN GPSB"/>
    <property type="match status" value="1"/>
</dbReference>
<feature type="compositionally biased region" description="Basic and acidic residues" evidence="9">
    <location>
        <begin position="174"/>
        <end position="184"/>
    </location>
</feature>
<organism evidence="10 11">
    <name type="scientific">Agromyces binzhouensis</name>
    <dbReference type="NCBI Taxonomy" id="1817495"/>
    <lineage>
        <taxon>Bacteria</taxon>
        <taxon>Bacillati</taxon>
        <taxon>Actinomycetota</taxon>
        <taxon>Actinomycetes</taxon>
        <taxon>Micrococcales</taxon>
        <taxon>Microbacteriaceae</taxon>
        <taxon>Agromyces</taxon>
    </lineage>
</organism>
<evidence type="ECO:0000256" key="8">
    <source>
        <dbReference type="SAM" id="Coils"/>
    </source>
</evidence>
<dbReference type="Gene3D" id="6.10.250.660">
    <property type="match status" value="1"/>
</dbReference>
<feature type="non-terminal residue" evidence="10">
    <location>
        <position position="184"/>
    </location>
</feature>
<keyword evidence="6" id="KW-0131">Cell cycle</keyword>
<evidence type="ECO:0000313" key="11">
    <source>
        <dbReference type="Proteomes" id="UP000292881"/>
    </source>
</evidence>
<evidence type="ECO:0000256" key="5">
    <source>
        <dbReference type="ARBA" id="ARBA00023054"/>
    </source>
</evidence>
<gene>
    <name evidence="10" type="ORF">ESO86_06090</name>
</gene>
<evidence type="ECO:0000256" key="2">
    <source>
        <dbReference type="ARBA" id="ARBA00018787"/>
    </source>
</evidence>
<name>A0A4Q2JR26_9MICO</name>
<dbReference type="NCBIfam" id="TIGR03544">
    <property type="entry name" value="DivI1A_domain"/>
    <property type="match status" value="1"/>
</dbReference>